<dbReference type="InterPro" id="IPR027417">
    <property type="entry name" value="P-loop_NTPase"/>
</dbReference>
<evidence type="ECO:0000256" key="2">
    <source>
        <dbReference type="SAM" id="MobiDB-lite"/>
    </source>
</evidence>
<evidence type="ECO:0000313" key="4">
    <source>
        <dbReference type="EMBL" id="EQD32054.1"/>
    </source>
</evidence>
<name>T0ZTS4_9ZZZZ</name>
<reference evidence="4" key="1">
    <citation type="submission" date="2013-08" db="EMBL/GenBank/DDBJ databases">
        <authorList>
            <person name="Mendez C."/>
            <person name="Richter M."/>
            <person name="Ferrer M."/>
            <person name="Sanchez J."/>
        </authorList>
    </citation>
    <scope>NUCLEOTIDE SEQUENCE</scope>
</reference>
<feature type="region of interest" description="Disordered" evidence="2">
    <location>
        <begin position="106"/>
        <end position="148"/>
    </location>
</feature>
<evidence type="ECO:0000259" key="3">
    <source>
        <dbReference type="Pfam" id="PF06745"/>
    </source>
</evidence>
<feature type="coiled-coil region" evidence="1">
    <location>
        <begin position="8"/>
        <end position="67"/>
    </location>
</feature>
<dbReference type="Gene3D" id="3.40.50.300">
    <property type="entry name" value="P-loop containing nucleotide triphosphate hydrolases"/>
    <property type="match status" value="1"/>
</dbReference>
<feature type="domain" description="KaiC-like" evidence="3">
    <location>
        <begin position="148"/>
        <end position="236"/>
    </location>
</feature>
<accession>T0ZTS4</accession>
<protein>
    <recommendedName>
        <fullName evidence="3">KaiC-like domain-containing protein</fullName>
    </recommendedName>
</protein>
<evidence type="ECO:0000256" key="1">
    <source>
        <dbReference type="SAM" id="Coils"/>
    </source>
</evidence>
<proteinExistence type="predicted"/>
<dbReference type="Pfam" id="PF06745">
    <property type="entry name" value="ATPase"/>
    <property type="match status" value="1"/>
</dbReference>
<dbReference type="InterPro" id="IPR014774">
    <property type="entry name" value="KaiC-like_dom"/>
</dbReference>
<organism evidence="4">
    <name type="scientific">mine drainage metagenome</name>
    <dbReference type="NCBI Taxonomy" id="410659"/>
    <lineage>
        <taxon>unclassified sequences</taxon>
        <taxon>metagenomes</taxon>
        <taxon>ecological metagenomes</taxon>
    </lineage>
</organism>
<dbReference type="SUPFAM" id="SSF52540">
    <property type="entry name" value="P-loop containing nucleoside triphosphate hydrolases"/>
    <property type="match status" value="1"/>
</dbReference>
<dbReference type="AlphaFoldDB" id="T0ZTS4"/>
<keyword evidence="1" id="KW-0175">Coiled coil</keyword>
<comment type="caution">
    <text evidence="4">The sequence shown here is derived from an EMBL/GenBank/DDBJ whole genome shotgun (WGS) entry which is preliminary data.</text>
</comment>
<gene>
    <name evidence="4" type="ORF">B1B_17848</name>
</gene>
<dbReference type="EMBL" id="AUZY01011933">
    <property type="protein sequence ID" value="EQD32054.1"/>
    <property type="molecule type" value="Genomic_DNA"/>
</dbReference>
<sequence>MGAREARVSSLETELKARGDRLDQAQAQQATLVRRFSEAQETAAASLVEAEVRLRSAREREAAAQARTVQLDELDRNLQRRYEELLGRETGYQARIQALELRLVRPPAGPVDSPGTAPSREPSPEIPSSVPPLPGSAPAGGSVEREGSGLPRLDALLRGGFPPGAQVALVGPAFAGKEAMLILFVAEGLSQGDRVLVITAGRPPSEIARELDARVGKREEWEKDGHLLWIDATRSPGVPIPTSTGSSAVGGPGDHLGILRAVSGRLEGTSTRTRLAFAGLSNAIAQSEERQSLGFLRNLVGILRPRGVTALYALDRGMHPESVVESVLSAMDGGLLFRVENGKNALSVVGLGDVETRQWVDYTLEEGSLQLGSFALERIR</sequence>
<reference evidence="4" key="2">
    <citation type="journal article" date="2014" name="ISME J.">
        <title>Microbial stratification in low pH oxic and suboxic macroscopic growths along an acid mine drainage.</title>
        <authorList>
            <person name="Mendez-Garcia C."/>
            <person name="Mesa V."/>
            <person name="Sprenger R.R."/>
            <person name="Richter M."/>
            <person name="Diez M.S."/>
            <person name="Solano J."/>
            <person name="Bargiela R."/>
            <person name="Golyshina O.V."/>
            <person name="Manteca A."/>
            <person name="Ramos J.L."/>
            <person name="Gallego J.R."/>
            <person name="Llorente I."/>
            <person name="Martins Dos Santos V.A."/>
            <person name="Jensen O.N."/>
            <person name="Pelaez A.I."/>
            <person name="Sanchez J."/>
            <person name="Ferrer M."/>
        </authorList>
    </citation>
    <scope>NUCLEOTIDE SEQUENCE</scope>
</reference>